<dbReference type="InterPro" id="IPR027417">
    <property type="entry name" value="P-loop_NTPase"/>
</dbReference>
<dbReference type="InterPro" id="IPR038718">
    <property type="entry name" value="SNF2-like_sf"/>
</dbReference>
<evidence type="ECO:0000259" key="1">
    <source>
        <dbReference type="PROSITE" id="PS51192"/>
    </source>
</evidence>
<dbReference type="SUPFAM" id="SSF52540">
    <property type="entry name" value="P-loop containing nucleoside triphosphate hydrolases"/>
    <property type="match status" value="1"/>
</dbReference>
<keyword evidence="2" id="KW-1185">Reference proteome</keyword>
<organism evidence="2 3">
    <name type="scientific">Heterorhabditis bacteriophora</name>
    <name type="common">Entomopathogenic nematode worm</name>
    <dbReference type="NCBI Taxonomy" id="37862"/>
    <lineage>
        <taxon>Eukaryota</taxon>
        <taxon>Metazoa</taxon>
        <taxon>Ecdysozoa</taxon>
        <taxon>Nematoda</taxon>
        <taxon>Chromadorea</taxon>
        <taxon>Rhabditida</taxon>
        <taxon>Rhabditina</taxon>
        <taxon>Rhabditomorpha</taxon>
        <taxon>Strongyloidea</taxon>
        <taxon>Heterorhabditidae</taxon>
        <taxon>Heterorhabditis</taxon>
    </lineage>
</organism>
<accession>A0A1I7WGF4</accession>
<dbReference type="PROSITE" id="PS51192">
    <property type="entry name" value="HELICASE_ATP_BIND_1"/>
    <property type="match status" value="1"/>
</dbReference>
<dbReference type="Gene3D" id="3.40.50.10810">
    <property type="entry name" value="Tandem AAA-ATPase domain"/>
    <property type="match status" value="1"/>
</dbReference>
<dbReference type="WBParaSite" id="Hba_04010">
    <property type="protein sequence ID" value="Hba_04010"/>
    <property type="gene ID" value="Hba_04010"/>
</dbReference>
<dbReference type="Pfam" id="PF00176">
    <property type="entry name" value="SNF2-rel_dom"/>
    <property type="match status" value="1"/>
</dbReference>
<dbReference type="InterPro" id="IPR014001">
    <property type="entry name" value="Helicase_ATP-bd"/>
</dbReference>
<dbReference type="InterPro" id="IPR000330">
    <property type="entry name" value="SNF2_N"/>
</dbReference>
<protein>
    <submittedName>
        <fullName evidence="3">Helicase ATP-binding domain-containing protein</fullName>
    </submittedName>
</protein>
<dbReference type="Proteomes" id="UP000095283">
    <property type="component" value="Unplaced"/>
</dbReference>
<feature type="domain" description="Helicase ATP-binding" evidence="1">
    <location>
        <begin position="1"/>
        <end position="122"/>
    </location>
</feature>
<reference evidence="3" key="1">
    <citation type="submission" date="2016-11" db="UniProtKB">
        <authorList>
            <consortium name="WormBaseParasite"/>
        </authorList>
    </citation>
    <scope>IDENTIFICATION</scope>
</reference>
<dbReference type="PANTHER" id="PTHR10799">
    <property type="entry name" value="SNF2/RAD54 HELICASE FAMILY"/>
    <property type="match status" value="1"/>
</dbReference>
<dbReference type="AlphaFoldDB" id="A0A1I7WGF4"/>
<sequence>MKVIINRFACGILEPINYIGYGTDRQEIIKNIQSLKKTHIFITAHHLFRIEHKFIKQLQTTAQLSFDVIIVDEAQAIKNSQCMLINCLRPYKGTAWFLLMTGTPIQNNLSELYSLLTLVDHNRFIDKVESEEAFNKKYSDIKNIKELKKILRTYMIRRTKDVVCKDIPACQQVRFPVLL</sequence>
<proteinExistence type="predicted"/>
<dbReference type="GO" id="GO:0005524">
    <property type="term" value="F:ATP binding"/>
    <property type="evidence" value="ECO:0007669"/>
    <property type="project" value="InterPro"/>
</dbReference>
<name>A0A1I7WGF4_HETBA</name>
<evidence type="ECO:0000313" key="2">
    <source>
        <dbReference type="Proteomes" id="UP000095283"/>
    </source>
</evidence>
<evidence type="ECO:0000313" key="3">
    <source>
        <dbReference type="WBParaSite" id="Hba_04010"/>
    </source>
</evidence>